<comment type="caution">
    <text evidence="1">The sequence shown here is derived from an EMBL/GenBank/DDBJ whole genome shotgun (WGS) entry which is preliminary data.</text>
</comment>
<name>A0A3L8PU11_9ACTN</name>
<gene>
    <name evidence="1" type="ORF">D9V41_02470</name>
</gene>
<dbReference type="AlphaFoldDB" id="A0A3L8PU11"/>
<evidence type="ECO:0000313" key="2">
    <source>
        <dbReference type="Proteomes" id="UP000282515"/>
    </source>
</evidence>
<organism evidence="1 2">
    <name type="scientific">Aeromicrobium phragmitis</name>
    <dbReference type="NCBI Taxonomy" id="2478914"/>
    <lineage>
        <taxon>Bacteria</taxon>
        <taxon>Bacillati</taxon>
        <taxon>Actinomycetota</taxon>
        <taxon>Actinomycetes</taxon>
        <taxon>Propionibacteriales</taxon>
        <taxon>Nocardioidaceae</taxon>
        <taxon>Aeromicrobium</taxon>
    </lineage>
</organism>
<proteinExistence type="predicted"/>
<sequence length="248" mass="25206">MAATAGRYASGVSDPFIAAASLEGVPSAFNAARDGIDAVLRDRGLRRTAPEDTARALLLGAWATASLEGSSYSVDELSAGEGDATARGAVRLSTELLGLLPTWQRSPVQALARLHAIAAAGSVPDEELGRPVNPAGVGRLTALARMLATPTQAPGLIVAALVHAEIADAGAFVSHNGVVARAAERLVWVAKGIDPASVTVPEAGHVGDAPAYFAALSGYGSEETGVHQWLLYAADAATRAAEASPLAR</sequence>
<reference evidence="1 2" key="1">
    <citation type="submission" date="2018-10" db="EMBL/GenBank/DDBJ databases">
        <title>Aeromicrobium sp. 9W16Y-2 whole genome shotgun sequence.</title>
        <authorList>
            <person name="Li F."/>
        </authorList>
    </citation>
    <scope>NUCLEOTIDE SEQUENCE [LARGE SCALE GENOMIC DNA]</scope>
    <source>
        <strain evidence="1 2">9W16Y-2</strain>
    </source>
</reference>
<dbReference type="OrthoDB" id="5241763at2"/>
<keyword evidence="2" id="KW-1185">Reference proteome</keyword>
<dbReference type="EMBL" id="RDBF01000001">
    <property type="protein sequence ID" value="RLV57512.1"/>
    <property type="molecule type" value="Genomic_DNA"/>
</dbReference>
<accession>A0A3L8PU11</accession>
<evidence type="ECO:0000313" key="1">
    <source>
        <dbReference type="EMBL" id="RLV57512.1"/>
    </source>
</evidence>
<protein>
    <submittedName>
        <fullName evidence="1">Oxidoreductase</fullName>
    </submittedName>
</protein>
<dbReference type="Proteomes" id="UP000282515">
    <property type="component" value="Unassembled WGS sequence"/>
</dbReference>